<organism evidence="3 4">
    <name type="scientific">Thelonectria olida</name>
    <dbReference type="NCBI Taxonomy" id="1576542"/>
    <lineage>
        <taxon>Eukaryota</taxon>
        <taxon>Fungi</taxon>
        <taxon>Dikarya</taxon>
        <taxon>Ascomycota</taxon>
        <taxon>Pezizomycotina</taxon>
        <taxon>Sordariomycetes</taxon>
        <taxon>Hypocreomycetidae</taxon>
        <taxon>Hypocreales</taxon>
        <taxon>Nectriaceae</taxon>
        <taxon>Thelonectria</taxon>
    </lineage>
</organism>
<dbReference type="Gene3D" id="3.40.630.30">
    <property type="match status" value="1"/>
</dbReference>
<evidence type="ECO:0000259" key="2">
    <source>
        <dbReference type="PROSITE" id="PS51186"/>
    </source>
</evidence>
<dbReference type="PROSITE" id="PS51186">
    <property type="entry name" value="GNAT"/>
    <property type="match status" value="1"/>
</dbReference>
<feature type="compositionally biased region" description="Low complexity" evidence="1">
    <location>
        <begin position="1"/>
        <end position="22"/>
    </location>
</feature>
<comment type="caution">
    <text evidence="3">The sequence shown here is derived from an EMBL/GenBank/DDBJ whole genome shotgun (WGS) entry which is preliminary data.</text>
</comment>
<reference evidence="3 4" key="1">
    <citation type="journal article" date="2021" name="Nat. Commun.">
        <title>Genetic determinants of endophytism in the Arabidopsis root mycobiome.</title>
        <authorList>
            <person name="Mesny F."/>
            <person name="Miyauchi S."/>
            <person name="Thiergart T."/>
            <person name="Pickel B."/>
            <person name="Atanasova L."/>
            <person name="Karlsson M."/>
            <person name="Huettel B."/>
            <person name="Barry K.W."/>
            <person name="Haridas S."/>
            <person name="Chen C."/>
            <person name="Bauer D."/>
            <person name="Andreopoulos W."/>
            <person name="Pangilinan J."/>
            <person name="LaButti K."/>
            <person name="Riley R."/>
            <person name="Lipzen A."/>
            <person name="Clum A."/>
            <person name="Drula E."/>
            <person name="Henrissat B."/>
            <person name="Kohler A."/>
            <person name="Grigoriev I.V."/>
            <person name="Martin F.M."/>
            <person name="Hacquard S."/>
        </authorList>
    </citation>
    <scope>NUCLEOTIDE SEQUENCE [LARGE SCALE GENOMIC DNA]</scope>
    <source>
        <strain evidence="3 4">MPI-CAGE-CH-0241</strain>
    </source>
</reference>
<dbReference type="PANTHER" id="PTHR43305">
    <property type="entry name" value="FAMILY N-ACETYLTRANSFERASE, PUTATIVE (AFU_ORTHOLOGUE AFUA_2G01380)-RELATED"/>
    <property type="match status" value="1"/>
</dbReference>
<evidence type="ECO:0000313" key="4">
    <source>
        <dbReference type="Proteomes" id="UP000777438"/>
    </source>
</evidence>
<gene>
    <name evidence="3" type="ORF">B0T10DRAFT_489720</name>
</gene>
<evidence type="ECO:0000256" key="1">
    <source>
        <dbReference type="SAM" id="MobiDB-lite"/>
    </source>
</evidence>
<dbReference type="GO" id="GO:0016747">
    <property type="term" value="F:acyltransferase activity, transferring groups other than amino-acyl groups"/>
    <property type="evidence" value="ECO:0007669"/>
    <property type="project" value="InterPro"/>
</dbReference>
<dbReference type="InterPro" id="IPR000182">
    <property type="entry name" value="GNAT_dom"/>
</dbReference>
<accession>A0A9P8W3N8</accession>
<dbReference type="InterPro" id="IPR052777">
    <property type="entry name" value="Acetyltransferase_Enz"/>
</dbReference>
<dbReference type="Pfam" id="PF00583">
    <property type="entry name" value="Acetyltransf_1"/>
    <property type="match status" value="1"/>
</dbReference>
<protein>
    <submittedName>
        <fullName evidence="3">Acyl-CoA N-acyltransferase</fullName>
    </submittedName>
</protein>
<proteinExistence type="predicted"/>
<dbReference type="CDD" id="cd04301">
    <property type="entry name" value="NAT_SF"/>
    <property type="match status" value="1"/>
</dbReference>
<dbReference type="PANTHER" id="PTHR43305:SF1">
    <property type="entry name" value="FAMILY N-ACETYLTRANSFERASE, PUTATIVE (AFU_ORTHOLOGUE AFUA_2G01380)-RELATED"/>
    <property type="match status" value="1"/>
</dbReference>
<name>A0A9P8W3N8_9HYPO</name>
<dbReference type="AlphaFoldDB" id="A0A9P8W3N8"/>
<dbReference type="SUPFAM" id="SSF55729">
    <property type="entry name" value="Acyl-CoA N-acyltransferases (Nat)"/>
    <property type="match status" value="1"/>
</dbReference>
<feature type="domain" description="N-acetyltransferase" evidence="2">
    <location>
        <begin position="21"/>
        <end position="188"/>
    </location>
</feature>
<evidence type="ECO:0000313" key="3">
    <source>
        <dbReference type="EMBL" id="KAH6888184.1"/>
    </source>
</evidence>
<dbReference type="EMBL" id="JAGPYM010000013">
    <property type="protein sequence ID" value="KAH6888184.1"/>
    <property type="molecule type" value="Genomic_DNA"/>
</dbReference>
<dbReference type="Proteomes" id="UP000777438">
    <property type="component" value="Unassembled WGS sequence"/>
</dbReference>
<dbReference type="OrthoDB" id="5087568at2759"/>
<dbReference type="InterPro" id="IPR016181">
    <property type="entry name" value="Acyl_CoA_acyltransferase"/>
</dbReference>
<feature type="region of interest" description="Disordered" evidence="1">
    <location>
        <begin position="1"/>
        <end position="23"/>
    </location>
</feature>
<sequence length="192" mass="20955">MSSTSSKDSSAQPSSTSTPAVSIRQATTEDDLASVARCFRAYTEWLGLDLTFQNYAAELSTLPGKYAPPSGALLLACDSETDQVLGCIALRPIELQPQYKAGRNADVRYCEIKRLYVYPEARGRRVAKTLVAEVIKAARGAGYDEALLDTLAIMGPAVSLYKSEGFLEVEPYYKNPLGGVIYMSKNLELPRQ</sequence>
<keyword evidence="4" id="KW-1185">Reference proteome</keyword>